<dbReference type="GO" id="GO:0016757">
    <property type="term" value="F:glycosyltransferase activity"/>
    <property type="evidence" value="ECO:0007669"/>
    <property type="project" value="UniProtKB-KW"/>
</dbReference>
<dbReference type="EMBL" id="JABEND010000005">
    <property type="protein sequence ID" value="NNG36280.1"/>
    <property type="molecule type" value="Genomic_DNA"/>
</dbReference>
<keyword evidence="6" id="KW-1185">Reference proteome</keyword>
<dbReference type="Pfam" id="PF00534">
    <property type="entry name" value="Glycos_transf_1"/>
    <property type="match status" value="1"/>
</dbReference>
<dbReference type="SUPFAM" id="SSF53756">
    <property type="entry name" value="UDP-Glycosyltransferase/glycogen phosphorylase"/>
    <property type="match status" value="1"/>
</dbReference>
<dbReference type="Gene3D" id="3.40.50.2000">
    <property type="entry name" value="Glycogen Phosphorylase B"/>
    <property type="match status" value="2"/>
</dbReference>
<evidence type="ECO:0000259" key="4">
    <source>
        <dbReference type="Pfam" id="PF13439"/>
    </source>
</evidence>
<dbReference type="PANTHER" id="PTHR46401:SF2">
    <property type="entry name" value="GLYCOSYLTRANSFERASE WBBK-RELATED"/>
    <property type="match status" value="1"/>
</dbReference>
<feature type="domain" description="Glycosyltransferase subfamily 4-like N-terminal" evidence="4">
    <location>
        <begin position="16"/>
        <end position="169"/>
    </location>
</feature>
<evidence type="ECO:0000313" key="5">
    <source>
        <dbReference type="EMBL" id="NNG36280.1"/>
    </source>
</evidence>
<protein>
    <submittedName>
        <fullName evidence="5">Glycosyltransferase family 4 protein</fullName>
    </submittedName>
</protein>
<organism evidence="5 6">
    <name type="scientific">Nakamurella aerolata</name>
    <dbReference type="NCBI Taxonomy" id="1656892"/>
    <lineage>
        <taxon>Bacteria</taxon>
        <taxon>Bacillati</taxon>
        <taxon>Actinomycetota</taxon>
        <taxon>Actinomycetes</taxon>
        <taxon>Nakamurellales</taxon>
        <taxon>Nakamurellaceae</taxon>
        <taxon>Nakamurella</taxon>
    </lineage>
</organism>
<dbReference type="InterPro" id="IPR028098">
    <property type="entry name" value="Glyco_trans_4-like_N"/>
</dbReference>
<evidence type="ECO:0000313" key="6">
    <source>
        <dbReference type="Proteomes" id="UP000562984"/>
    </source>
</evidence>
<dbReference type="Proteomes" id="UP000562984">
    <property type="component" value="Unassembled WGS sequence"/>
</dbReference>
<gene>
    <name evidence="5" type="ORF">HKD39_11250</name>
</gene>
<evidence type="ECO:0000259" key="3">
    <source>
        <dbReference type="Pfam" id="PF00534"/>
    </source>
</evidence>
<proteinExistence type="predicted"/>
<sequence>MPTLTLIAEQLLGPVPGGTGRYTAEIGRALAATAPDGWRLDAVTAWHRDTAPARIDGVAGPRRLPVDRRALAELWSRGLPPRVSPDGSVHAPTPLAPARRGAPLVAMVHDAVPWTHPETLTPRGVSWHRRAVGRLVRDADAILAPSQAVAGVLDELFTLGERLHVIPHGYTGLPLPDPAELDAARARLGLPERYVLSVATLEPRKGLDVLVRAFAQAPLARPGDGAAGPVLVLAGQAGWGELSIPRLAEQAGVPPERIRVLGRVSDADLAVAVHGAAAVAVPSRAEGFGLPVLEAMGAGKPVVHSDIEVLNEVAAGAGVAVPVGDHAALAQALAGVLDDADAAQQRAAAGRRRAAEFSWTTAAERTWAVHRSLLPG</sequence>
<keyword evidence="2 5" id="KW-0808">Transferase</keyword>
<keyword evidence="1" id="KW-0328">Glycosyltransferase</keyword>
<evidence type="ECO:0000256" key="1">
    <source>
        <dbReference type="ARBA" id="ARBA00022676"/>
    </source>
</evidence>
<feature type="domain" description="Glycosyl transferase family 1" evidence="3">
    <location>
        <begin position="191"/>
        <end position="352"/>
    </location>
</feature>
<dbReference type="PANTHER" id="PTHR46401">
    <property type="entry name" value="GLYCOSYLTRANSFERASE WBBK-RELATED"/>
    <property type="match status" value="1"/>
</dbReference>
<comment type="caution">
    <text evidence="5">The sequence shown here is derived from an EMBL/GenBank/DDBJ whole genome shotgun (WGS) entry which is preliminary data.</text>
</comment>
<dbReference type="RefSeq" id="WP_171199941.1">
    <property type="nucleotide sequence ID" value="NZ_JABEND010000005.1"/>
</dbReference>
<reference evidence="5 6" key="1">
    <citation type="submission" date="2020-05" db="EMBL/GenBank/DDBJ databases">
        <title>Nakamurella sp. DB0629 isolated from air conditioner.</title>
        <authorList>
            <person name="Kim D.H."/>
            <person name="Kim D.-U."/>
        </authorList>
    </citation>
    <scope>NUCLEOTIDE SEQUENCE [LARGE SCALE GENOMIC DNA]</scope>
    <source>
        <strain evidence="5 6">DB0629</strain>
    </source>
</reference>
<dbReference type="CDD" id="cd03809">
    <property type="entry name" value="GT4_MtfB-like"/>
    <property type="match status" value="1"/>
</dbReference>
<dbReference type="AlphaFoldDB" id="A0A849ACR3"/>
<accession>A0A849ACR3</accession>
<name>A0A849ACR3_9ACTN</name>
<dbReference type="GO" id="GO:0009103">
    <property type="term" value="P:lipopolysaccharide biosynthetic process"/>
    <property type="evidence" value="ECO:0007669"/>
    <property type="project" value="TreeGrafter"/>
</dbReference>
<dbReference type="Pfam" id="PF13439">
    <property type="entry name" value="Glyco_transf_4"/>
    <property type="match status" value="1"/>
</dbReference>
<dbReference type="InterPro" id="IPR001296">
    <property type="entry name" value="Glyco_trans_1"/>
</dbReference>
<evidence type="ECO:0000256" key="2">
    <source>
        <dbReference type="ARBA" id="ARBA00022679"/>
    </source>
</evidence>